<feature type="region of interest" description="Disordered" evidence="1">
    <location>
        <begin position="1"/>
        <end position="21"/>
    </location>
</feature>
<protein>
    <submittedName>
        <fullName evidence="3">Uncharacterized protein</fullName>
    </submittedName>
</protein>
<dbReference type="Proteomes" id="UP001295794">
    <property type="component" value="Unassembled WGS sequence"/>
</dbReference>
<sequence length="183" mass="20083">MTSRKPSRQARNSDGAGHGSVQLCHANKTTLTTNNNWRARPCTFGRVLPAPPALPRGSVSKAQIGNDFWRTIVDSLVGINVGMFRFCRELRVRMSAWRPGTSVIPGVPTCGIFVARMGKMCASSIVWCIVKSGARVRAVTSGMGSGHLRWFKRVAICRKRLRLRPRCVKDPSASSYIVLTAVV</sequence>
<reference evidence="3" key="1">
    <citation type="submission" date="2023-11" db="EMBL/GenBank/DDBJ databases">
        <authorList>
            <person name="De Vega J J."/>
            <person name="De Vega J J."/>
        </authorList>
    </citation>
    <scope>NUCLEOTIDE SEQUENCE</scope>
</reference>
<dbReference type="EMBL" id="CAVNYO010000444">
    <property type="protein sequence ID" value="CAK5281552.1"/>
    <property type="molecule type" value="Genomic_DNA"/>
</dbReference>
<evidence type="ECO:0000256" key="1">
    <source>
        <dbReference type="SAM" id="MobiDB-lite"/>
    </source>
</evidence>
<dbReference type="EMBL" id="CAVNYO010000100">
    <property type="protein sequence ID" value="CAK5265776.1"/>
    <property type="molecule type" value="Genomic_DNA"/>
</dbReference>
<evidence type="ECO:0000313" key="3">
    <source>
        <dbReference type="EMBL" id="CAK5281552.1"/>
    </source>
</evidence>
<accession>A0AAD2HWP9</accession>
<keyword evidence="4" id="KW-1185">Reference proteome</keyword>
<dbReference type="AlphaFoldDB" id="A0AAD2HWP9"/>
<evidence type="ECO:0000313" key="4">
    <source>
        <dbReference type="Proteomes" id="UP001295794"/>
    </source>
</evidence>
<name>A0AAD2HWP9_9AGAR</name>
<comment type="caution">
    <text evidence="3">The sequence shown here is derived from an EMBL/GenBank/DDBJ whole genome shotgun (WGS) entry which is preliminary data.</text>
</comment>
<proteinExistence type="predicted"/>
<organism evidence="3 4">
    <name type="scientific">Mycena citricolor</name>
    <dbReference type="NCBI Taxonomy" id="2018698"/>
    <lineage>
        <taxon>Eukaryota</taxon>
        <taxon>Fungi</taxon>
        <taxon>Dikarya</taxon>
        <taxon>Basidiomycota</taxon>
        <taxon>Agaricomycotina</taxon>
        <taxon>Agaricomycetes</taxon>
        <taxon>Agaricomycetidae</taxon>
        <taxon>Agaricales</taxon>
        <taxon>Marasmiineae</taxon>
        <taxon>Mycenaceae</taxon>
        <taxon>Mycena</taxon>
    </lineage>
</organism>
<evidence type="ECO:0000313" key="2">
    <source>
        <dbReference type="EMBL" id="CAK5265776.1"/>
    </source>
</evidence>
<gene>
    <name evidence="3" type="ORF">MYCIT1_LOCUS32755</name>
    <name evidence="2" type="ORF">MYCIT1_LOCUS7027</name>
</gene>